<protein>
    <submittedName>
        <fullName evidence="1">Uncharacterized protein</fullName>
    </submittedName>
</protein>
<dbReference type="PROSITE" id="PS51450">
    <property type="entry name" value="LRR"/>
    <property type="match status" value="1"/>
</dbReference>
<dbReference type="RefSeq" id="WP_207560736.1">
    <property type="nucleotide sequence ID" value="NZ_CP046072.1"/>
</dbReference>
<reference evidence="1" key="2">
    <citation type="submission" date="2021-04" db="EMBL/GenBank/DDBJ databases">
        <title>Isolation and characterization of a novel species of the genus Sulfurimonas.</title>
        <authorList>
            <person name="Fukui M."/>
        </authorList>
    </citation>
    <scope>NUCLEOTIDE SEQUENCE</scope>
    <source>
        <strain evidence="1">H1576</strain>
    </source>
</reference>
<gene>
    <name evidence="1" type="ORF">GJV85_07300</name>
</gene>
<sequence>MEQFNVAQAIEEFMHPTVYTGVKPIFIVAEALPTELSVGQVVEAVWISVNSNKEFSYISKFAVSGKITLGKYYKQDEMEPFHGRVALINNENLENVALHRNSIKQIEELENKRFKLLGEINKEFDNLLNLHLQNEELYLFEKKDAKWLDLDLQDKELNLFESKNVKWDEELFSDLDINTPYRVISVQKISTELHLSLENLKTGKIKEYSNPDKFYGYFIGSQADIAGLKLKSQSYLASIVSLQNDARALMKKIQWLDLDDLQVKEITQNLPKYPFEDYFLYVKKENVRKLDVSDELVKTLKEIILKHMPENDTPLGMVYIPIDKLIYLFHMIISRDEALSALEMCDIVYEPPGVLLGYSGERKTPPKYLVPIAHVAYAYKSLPSFMSVCRSFKDENK</sequence>
<evidence type="ECO:0000313" key="2">
    <source>
        <dbReference type="Proteomes" id="UP000671852"/>
    </source>
</evidence>
<dbReference type="InterPro" id="IPR001611">
    <property type="entry name" value="Leu-rich_rpt"/>
</dbReference>
<evidence type="ECO:0000313" key="1">
    <source>
        <dbReference type="EMBL" id="QSZ41918.1"/>
    </source>
</evidence>
<dbReference type="Proteomes" id="UP000671852">
    <property type="component" value="Chromosome"/>
</dbReference>
<dbReference type="KEGG" id="saqt:GJV85_07300"/>
<reference evidence="1" key="1">
    <citation type="submission" date="2019-11" db="EMBL/GenBank/DDBJ databases">
        <authorList>
            <person name="Kojima H."/>
        </authorList>
    </citation>
    <scope>NUCLEOTIDE SEQUENCE</scope>
    <source>
        <strain evidence="1">H1576</strain>
    </source>
</reference>
<proteinExistence type="predicted"/>
<dbReference type="AlphaFoldDB" id="A0A975GD27"/>
<name>A0A975GD27_9BACT</name>
<accession>A0A975GD27</accession>
<keyword evidence="2" id="KW-1185">Reference proteome</keyword>
<dbReference type="EMBL" id="CP046072">
    <property type="protein sequence ID" value="QSZ41918.1"/>
    <property type="molecule type" value="Genomic_DNA"/>
</dbReference>
<organism evidence="1 2">
    <name type="scientific">Sulfurimonas aquatica</name>
    <dbReference type="NCBI Taxonomy" id="2672570"/>
    <lineage>
        <taxon>Bacteria</taxon>
        <taxon>Pseudomonadati</taxon>
        <taxon>Campylobacterota</taxon>
        <taxon>Epsilonproteobacteria</taxon>
        <taxon>Campylobacterales</taxon>
        <taxon>Sulfurimonadaceae</taxon>
        <taxon>Sulfurimonas</taxon>
    </lineage>
</organism>